<evidence type="ECO:0000313" key="11">
    <source>
        <dbReference type="Proteomes" id="UP001349262"/>
    </source>
</evidence>
<evidence type="ECO:0000313" key="10">
    <source>
        <dbReference type="EMBL" id="MEE7457283.1"/>
    </source>
</evidence>
<dbReference type="Proteomes" id="UP001349262">
    <property type="component" value="Unassembled WGS sequence"/>
</dbReference>
<dbReference type="InterPro" id="IPR050739">
    <property type="entry name" value="MFP"/>
</dbReference>
<evidence type="ECO:0000256" key="7">
    <source>
        <dbReference type="SAM" id="Coils"/>
    </source>
</evidence>
<keyword evidence="5 8" id="KW-1133">Transmembrane helix</keyword>
<name>A0ABU7TAD6_9HYPH</name>
<dbReference type="PANTHER" id="PTHR30386">
    <property type="entry name" value="MEMBRANE FUSION SUBUNIT OF EMRAB-TOLC MULTIDRUG EFFLUX PUMP"/>
    <property type="match status" value="1"/>
</dbReference>
<evidence type="ECO:0000259" key="9">
    <source>
        <dbReference type="Pfam" id="PF25917"/>
    </source>
</evidence>
<dbReference type="Gene3D" id="2.40.50.100">
    <property type="match status" value="2"/>
</dbReference>
<dbReference type="EMBL" id="MLBY01000004">
    <property type="protein sequence ID" value="MEE7457283.1"/>
    <property type="molecule type" value="Genomic_DNA"/>
</dbReference>
<feature type="domain" description="Multidrug resistance protein MdtA-like barrel-sandwich hybrid" evidence="9">
    <location>
        <begin position="70"/>
        <end position="289"/>
    </location>
</feature>
<evidence type="ECO:0000256" key="2">
    <source>
        <dbReference type="ARBA" id="ARBA00009477"/>
    </source>
</evidence>
<keyword evidence="11" id="KW-1185">Reference proteome</keyword>
<comment type="subcellular location">
    <subcellularLocation>
        <location evidence="1">Membrane</location>
        <topology evidence="1">Single-pass membrane protein</topology>
    </subcellularLocation>
</comment>
<evidence type="ECO:0000256" key="8">
    <source>
        <dbReference type="SAM" id="Phobius"/>
    </source>
</evidence>
<dbReference type="InterPro" id="IPR006144">
    <property type="entry name" value="Secretion_HlyD_CS"/>
</dbReference>
<dbReference type="PROSITE" id="PS00543">
    <property type="entry name" value="HLYD_FAMILY"/>
    <property type="match status" value="1"/>
</dbReference>
<reference evidence="10 11" key="1">
    <citation type="journal article" date="2012" name="Genet. Mol. Biol.">
        <title>Analysis of 16S rRNA and mxaF genes revealing insights into Methylobacterium niche-specific plant association.</title>
        <authorList>
            <person name="Dourado M.N."/>
            <person name="Andreote F.D."/>
            <person name="Dini-Andreote F."/>
            <person name="Conti R."/>
            <person name="Araujo J.M."/>
            <person name="Araujo W.L."/>
        </authorList>
    </citation>
    <scope>NUCLEOTIDE SEQUENCE [LARGE SCALE GENOMIC DNA]</scope>
    <source>
        <strain evidence="10 11">SR1.6/4</strain>
    </source>
</reference>
<comment type="caution">
    <text evidence="10">The sequence shown here is derived from an EMBL/GenBank/DDBJ whole genome shotgun (WGS) entry which is preliminary data.</text>
</comment>
<dbReference type="PANTHER" id="PTHR30386:SF28">
    <property type="entry name" value="EXPORTED PROTEIN"/>
    <property type="match status" value="1"/>
</dbReference>
<sequence>MNAPLFRREVAEARKSAWLGEAQVVQPLPIRVVGGLCLAFVALVGLYAWLGSYTRRIHAEGLLAPDIGLITVASPLAGRVSASGVREGERVERGQLLFTIDLDAVSASGPTQERVIAQLGRQRESVERQRAARAAMARAEKEGLREQVANLEAQRAKIEEQLALQEKLVPPLKARADELADLVTRGFARAADFQSQNYLYLQATSQLAQFRQGGLQVEGKLGDLRAKLATFDETLARDLAELDRTAAQLEQQRAESEARRAIEVRAPERGILTSIRAQAGQTVAAGASLLTLLPSEGRLQANLFVDSSAIGFIEPGATVMLRYAAFPFQRFGLHGGRVAEVTRAPLESEGGGQPEAVRDAAKGAGKNAGNGGVYRIIVRPDADSVTAYGEQRRLEAGMRVEADIALEKRPLYRWLLDPLYHVKRSVDLVTDGGGPEVSR</sequence>
<evidence type="ECO:0000256" key="3">
    <source>
        <dbReference type="ARBA" id="ARBA00022448"/>
    </source>
</evidence>
<keyword evidence="3" id="KW-0813">Transport</keyword>
<gene>
    <name evidence="10" type="ORF">MRSR164_10975</name>
</gene>
<keyword evidence="4 8" id="KW-0812">Transmembrane</keyword>
<keyword evidence="7" id="KW-0175">Coiled coil</keyword>
<comment type="similarity">
    <text evidence="2">Belongs to the membrane fusion protein (MFP) (TC 8.A.1) family.</text>
</comment>
<proteinExistence type="inferred from homology"/>
<accession>A0ABU7TAD6</accession>
<organism evidence="10 11">
    <name type="scientific">Methylobacterium radiotolerans</name>
    <dbReference type="NCBI Taxonomy" id="31998"/>
    <lineage>
        <taxon>Bacteria</taxon>
        <taxon>Pseudomonadati</taxon>
        <taxon>Pseudomonadota</taxon>
        <taxon>Alphaproteobacteria</taxon>
        <taxon>Hyphomicrobiales</taxon>
        <taxon>Methylobacteriaceae</taxon>
        <taxon>Methylobacterium</taxon>
    </lineage>
</organism>
<evidence type="ECO:0000256" key="6">
    <source>
        <dbReference type="ARBA" id="ARBA00023136"/>
    </source>
</evidence>
<evidence type="ECO:0000256" key="1">
    <source>
        <dbReference type="ARBA" id="ARBA00004167"/>
    </source>
</evidence>
<evidence type="ECO:0000256" key="5">
    <source>
        <dbReference type="ARBA" id="ARBA00022989"/>
    </source>
</evidence>
<feature type="coiled-coil region" evidence="7">
    <location>
        <begin position="134"/>
        <end position="168"/>
    </location>
</feature>
<evidence type="ECO:0000256" key="4">
    <source>
        <dbReference type="ARBA" id="ARBA00022692"/>
    </source>
</evidence>
<feature type="coiled-coil region" evidence="7">
    <location>
        <begin position="232"/>
        <end position="259"/>
    </location>
</feature>
<dbReference type="PRINTS" id="PR01490">
    <property type="entry name" value="RTXTOXIND"/>
</dbReference>
<dbReference type="InterPro" id="IPR058625">
    <property type="entry name" value="MdtA-like_BSH"/>
</dbReference>
<keyword evidence="6 8" id="KW-0472">Membrane</keyword>
<protein>
    <submittedName>
        <fullName evidence="10">Secretion protein HlyD</fullName>
    </submittedName>
</protein>
<feature type="transmembrane region" description="Helical" evidence="8">
    <location>
        <begin position="28"/>
        <end position="50"/>
    </location>
</feature>
<dbReference type="Pfam" id="PF25917">
    <property type="entry name" value="BSH_RND"/>
    <property type="match status" value="1"/>
</dbReference>